<comment type="caution">
    <text evidence="9">The sequence shown here is derived from an EMBL/GenBank/DDBJ whole genome shotgun (WGS) entry which is preliminary data.</text>
</comment>
<dbReference type="Pfam" id="PF05343">
    <property type="entry name" value="Peptidase_M42"/>
    <property type="match status" value="1"/>
</dbReference>
<dbReference type="AlphaFoldDB" id="A0A538SWL5"/>
<dbReference type="PANTHER" id="PTHR32481:SF0">
    <property type="entry name" value="AMINOPEPTIDASE YPDE-RELATED"/>
    <property type="match status" value="1"/>
</dbReference>
<dbReference type="InterPro" id="IPR023367">
    <property type="entry name" value="Peptidase_M42_dom2"/>
</dbReference>
<evidence type="ECO:0000256" key="4">
    <source>
        <dbReference type="ARBA" id="ARBA00022723"/>
    </source>
</evidence>
<protein>
    <submittedName>
        <fullName evidence="9">M42 family metallopeptidase</fullName>
    </submittedName>
</protein>
<evidence type="ECO:0000256" key="5">
    <source>
        <dbReference type="ARBA" id="ARBA00022801"/>
    </source>
</evidence>
<name>A0A538SWL5_UNCEI</name>
<keyword evidence="4 8" id="KW-0479">Metal-binding</keyword>
<evidence type="ECO:0000256" key="8">
    <source>
        <dbReference type="PIRSR" id="PIRSR001123-2"/>
    </source>
</evidence>
<dbReference type="GO" id="GO:0046872">
    <property type="term" value="F:metal ion binding"/>
    <property type="evidence" value="ECO:0007669"/>
    <property type="project" value="UniProtKB-UniRule"/>
</dbReference>
<keyword evidence="3" id="KW-0645">Protease</keyword>
<gene>
    <name evidence="9" type="ORF">E6K74_02140</name>
</gene>
<feature type="binding site" evidence="8">
    <location>
        <position position="323"/>
    </location>
    <ligand>
        <name>Zn(2+)</name>
        <dbReference type="ChEBI" id="CHEBI:29105"/>
        <label>2</label>
    </ligand>
</feature>
<dbReference type="SUPFAM" id="SSF53187">
    <property type="entry name" value="Zn-dependent exopeptidases"/>
    <property type="match status" value="1"/>
</dbReference>
<dbReference type="SUPFAM" id="SSF101821">
    <property type="entry name" value="Aminopeptidase/glucanase lid domain"/>
    <property type="match status" value="1"/>
</dbReference>
<dbReference type="EMBL" id="VBOU01000014">
    <property type="protein sequence ID" value="TMQ55790.1"/>
    <property type="molecule type" value="Genomic_DNA"/>
</dbReference>
<keyword evidence="5" id="KW-0378">Hydrolase</keyword>
<dbReference type="PANTHER" id="PTHR32481">
    <property type="entry name" value="AMINOPEPTIDASE"/>
    <property type="match status" value="1"/>
</dbReference>
<dbReference type="InterPro" id="IPR051464">
    <property type="entry name" value="Peptidase_M42_aminopept"/>
</dbReference>
<feature type="binding site" evidence="8">
    <location>
        <position position="182"/>
    </location>
    <ligand>
        <name>Zn(2+)</name>
        <dbReference type="ChEBI" id="CHEBI:29105"/>
        <label>1</label>
    </ligand>
</feature>
<evidence type="ECO:0000256" key="3">
    <source>
        <dbReference type="ARBA" id="ARBA00022670"/>
    </source>
</evidence>
<evidence type="ECO:0000313" key="10">
    <source>
        <dbReference type="Proteomes" id="UP000319829"/>
    </source>
</evidence>
<evidence type="ECO:0000256" key="2">
    <source>
        <dbReference type="ARBA" id="ARBA00022438"/>
    </source>
</evidence>
<comment type="similarity">
    <text evidence="1 6">Belongs to the peptidase M42 family.</text>
</comment>
<dbReference type="InterPro" id="IPR008007">
    <property type="entry name" value="Peptidase_M42"/>
</dbReference>
<reference evidence="9 10" key="1">
    <citation type="journal article" date="2019" name="Nat. Microbiol.">
        <title>Mediterranean grassland soil C-N compound turnover is dependent on rainfall and depth, and is mediated by genomically divergent microorganisms.</title>
        <authorList>
            <person name="Diamond S."/>
            <person name="Andeer P.F."/>
            <person name="Li Z."/>
            <person name="Crits-Christoph A."/>
            <person name="Burstein D."/>
            <person name="Anantharaman K."/>
            <person name="Lane K.R."/>
            <person name="Thomas B.C."/>
            <person name="Pan C."/>
            <person name="Northen T.R."/>
            <person name="Banfield J.F."/>
        </authorList>
    </citation>
    <scope>NUCLEOTIDE SEQUENCE [LARGE SCALE GENOMIC DNA]</scope>
    <source>
        <strain evidence="9">WS_4</strain>
    </source>
</reference>
<feature type="binding site" evidence="8">
    <location>
        <position position="72"/>
    </location>
    <ligand>
        <name>Zn(2+)</name>
        <dbReference type="ChEBI" id="CHEBI:29105"/>
        <label>1</label>
    </ligand>
</feature>
<dbReference type="PIRSF" id="PIRSF001123">
    <property type="entry name" value="PepA_GA"/>
    <property type="match status" value="1"/>
</dbReference>
<dbReference type="GO" id="GO:0004177">
    <property type="term" value="F:aminopeptidase activity"/>
    <property type="evidence" value="ECO:0007669"/>
    <property type="project" value="UniProtKB-UniRule"/>
</dbReference>
<evidence type="ECO:0000313" key="9">
    <source>
        <dbReference type="EMBL" id="TMQ55790.1"/>
    </source>
</evidence>
<feature type="active site" description="Proton acceptor" evidence="7">
    <location>
        <position position="214"/>
    </location>
</feature>
<sequence>MALNGDRTSAEWLSFITSLPGVPGQEEEAARELKKAFRTVADRVERDRMGSIYAWIEGVGVEPRPRALLAAHMDKIGFLVRAIEPGGFIRVTEVGGFDSRTLPGKEVVVHSTPPMIAVFGTRPPHLQKPGDADRPIQLEDLYLDCARPEREVRRKAQIGTMVTLRQRPIALLGDRMAAPGMDDRAGVVVMLRTLELLRAKRPSWDVVAVATVEEEFGVVCLGARTAAENLSPHLGIAIDVSHGDMPGAREGDTVPLGSGPALAIGGNIHPRILDGLKRSAKALAMPYRIEPCPTGSGTDAMDIQIASEGVPTAVIGIPCRYMHTGVETVEPRDVDRCAHLLAHFLSELAPEWRALEVLK</sequence>
<evidence type="ECO:0000256" key="6">
    <source>
        <dbReference type="PIRNR" id="PIRNR001123"/>
    </source>
</evidence>
<comment type="cofactor">
    <cofactor evidence="8">
        <name>a divalent metal cation</name>
        <dbReference type="ChEBI" id="CHEBI:60240"/>
    </cofactor>
    <text evidence="8">Binds 2 divalent metal cations per subunit.</text>
</comment>
<evidence type="ECO:0000256" key="7">
    <source>
        <dbReference type="PIRSR" id="PIRSR001123-1"/>
    </source>
</evidence>
<evidence type="ECO:0000256" key="1">
    <source>
        <dbReference type="ARBA" id="ARBA00006272"/>
    </source>
</evidence>
<feature type="binding site" evidence="8">
    <location>
        <position position="182"/>
    </location>
    <ligand>
        <name>Zn(2+)</name>
        <dbReference type="ChEBI" id="CHEBI:29105"/>
        <label>2</label>
    </ligand>
</feature>
<proteinExistence type="inferred from homology"/>
<organism evidence="9 10">
    <name type="scientific">Eiseniibacteriota bacterium</name>
    <dbReference type="NCBI Taxonomy" id="2212470"/>
    <lineage>
        <taxon>Bacteria</taxon>
        <taxon>Candidatus Eiseniibacteriota</taxon>
    </lineage>
</organism>
<accession>A0A538SWL5</accession>
<dbReference type="GO" id="GO:0006508">
    <property type="term" value="P:proteolysis"/>
    <property type="evidence" value="ECO:0007669"/>
    <property type="project" value="UniProtKB-KW"/>
</dbReference>
<feature type="binding site" evidence="8">
    <location>
        <position position="239"/>
    </location>
    <ligand>
        <name>Zn(2+)</name>
        <dbReference type="ChEBI" id="CHEBI:29105"/>
        <label>1</label>
    </ligand>
</feature>
<feature type="binding site" evidence="8">
    <location>
        <position position="215"/>
    </location>
    <ligand>
        <name>Zn(2+)</name>
        <dbReference type="ChEBI" id="CHEBI:29105"/>
        <label>2</label>
    </ligand>
</feature>
<dbReference type="Gene3D" id="2.40.30.40">
    <property type="entry name" value="Peptidase M42, domain 2"/>
    <property type="match status" value="1"/>
</dbReference>
<keyword evidence="2" id="KW-0031">Aminopeptidase</keyword>
<dbReference type="Proteomes" id="UP000319829">
    <property type="component" value="Unassembled WGS sequence"/>
</dbReference>
<dbReference type="Gene3D" id="3.40.630.10">
    <property type="entry name" value="Zn peptidases"/>
    <property type="match status" value="1"/>
</dbReference>